<sequence>MVGAEKLPVYVNQEQRPKLPSRGSLTQQSIDRAFQNRARESRYAFSYQGAHLVLLAGKHSGNYRVEEMELAGSDIKLPVTDLVRTLVDVTVRPSYAAGPMGVLEAYRHALHKIDPQTLIAGLVEVLGALGHVYPYHQAIGYYLTKAGLPPVMLNALLDIGSTYDFYICHRIEDPVYDSTWRLHVPRALADSE</sequence>
<protein>
    <submittedName>
        <fullName evidence="1">Uncharacterized protein</fullName>
    </submittedName>
</protein>
<accession>A0A3D4VCP1</accession>
<evidence type="ECO:0000313" key="1">
    <source>
        <dbReference type="EMBL" id="HCT58883.1"/>
    </source>
</evidence>
<organism evidence="1 2">
    <name type="scientific">Gemmatimonas aurantiaca</name>
    <dbReference type="NCBI Taxonomy" id="173480"/>
    <lineage>
        <taxon>Bacteria</taxon>
        <taxon>Pseudomonadati</taxon>
        <taxon>Gemmatimonadota</taxon>
        <taxon>Gemmatimonadia</taxon>
        <taxon>Gemmatimonadales</taxon>
        <taxon>Gemmatimonadaceae</taxon>
        <taxon>Gemmatimonas</taxon>
    </lineage>
</organism>
<dbReference type="EMBL" id="DPIY01000012">
    <property type="protein sequence ID" value="HCT58883.1"/>
    <property type="molecule type" value="Genomic_DNA"/>
</dbReference>
<proteinExistence type="predicted"/>
<comment type="caution">
    <text evidence="1">The sequence shown here is derived from an EMBL/GenBank/DDBJ whole genome shotgun (WGS) entry which is preliminary data.</text>
</comment>
<name>A0A3D4VCP1_9BACT</name>
<reference evidence="1 2" key="1">
    <citation type="journal article" date="2018" name="Nat. Biotechnol.">
        <title>A standardized bacterial taxonomy based on genome phylogeny substantially revises the tree of life.</title>
        <authorList>
            <person name="Parks D.H."/>
            <person name="Chuvochina M."/>
            <person name="Waite D.W."/>
            <person name="Rinke C."/>
            <person name="Skarshewski A."/>
            <person name="Chaumeil P.A."/>
            <person name="Hugenholtz P."/>
        </authorList>
    </citation>
    <scope>NUCLEOTIDE SEQUENCE [LARGE SCALE GENOMIC DNA]</scope>
    <source>
        <strain evidence="1">UBA8844</strain>
    </source>
</reference>
<evidence type="ECO:0000313" key="2">
    <source>
        <dbReference type="Proteomes" id="UP000264071"/>
    </source>
</evidence>
<dbReference type="Proteomes" id="UP000264071">
    <property type="component" value="Unassembled WGS sequence"/>
</dbReference>
<gene>
    <name evidence="1" type="ORF">DGD08_16910</name>
</gene>
<dbReference type="AlphaFoldDB" id="A0A3D4VCP1"/>